<dbReference type="Gene3D" id="3.40.50.150">
    <property type="entry name" value="Vaccinia Virus protein VP39"/>
    <property type="match status" value="1"/>
</dbReference>
<dbReference type="InterPro" id="IPR029063">
    <property type="entry name" value="SAM-dependent_MTases_sf"/>
</dbReference>
<organism evidence="1 2">
    <name type="scientific">Cudoniella acicularis</name>
    <dbReference type="NCBI Taxonomy" id="354080"/>
    <lineage>
        <taxon>Eukaryota</taxon>
        <taxon>Fungi</taxon>
        <taxon>Dikarya</taxon>
        <taxon>Ascomycota</taxon>
        <taxon>Pezizomycotina</taxon>
        <taxon>Leotiomycetes</taxon>
        <taxon>Helotiales</taxon>
        <taxon>Tricladiaceae</taxon>
        <taxon>Cudoniella</taxon>
    </lineage>
</organism>
<evidence type="ECO:0000313" key="1">
    <source>
        <dbReference type="EMBL" id="KAF4626874.1"/>
    </source>
</evidence>
<evidence type="ECO:0008006" key="3">
    <source>
        <dbReference type="Google" id="ProtNLM"/>
    </source>
</evidence>
<name>A0A8H4RDT0_9HELO</name>
<keyword evidence="2" id="KW-1185">Reference proteome</keyword>
<dbReference type="EMBL" id="JAAMPI010001068">
    <property type="protein sequence ID" value="KAF4626874.1"/>
    <property type="molecule type" value="Genomic_DNA"/>
</dbReference>
<reference evidence="1 2" key="1">
    <citation type="submission" date="2020-03" db="EMBL/GenBank/DDBJ databases">
        <title>Draft Genome Sequence of Cudoniella acicularis.</title>
        <authorList>
            <person name="Buettner E."/>
            <person name="Kellner H."/>
        </authorList>
    </citation>
    <scope>NUCLEOTIDE SEQUENCE [LARGE SCALE GENOMIC DNA]</scope>
    <source>
        <strain evidence="1 2">DSM 108380</strain>
    </source>
</reference>
<gene>
    <name evidence="1" type="ORF">G7Y89_g11279</name>
</gene>
<dbReference type="SUPFAM" id="SSF53335">
    <property type="entry name" value="S-adenosyl-L-methionine-dependent methyltransferases"/>
    <property type="match status" value="1"/>
</dbReference>
<proteinExistence type="predicted"/>
<protein>
    <recommendedName>
        <fullName evidence="3">Methyltransferase</fullName>
    </recommendedName>
</protein>
<evidence type="ECO:0000313" key="2">
    <source>
        <dbReference type="Proteomes" id="UP000566819"/>
    </source>
</evidence>
<comment type="caution">
    <text evidence="1">The sequence shown here is derived from an EMBL/GenBank/DDBJ whole genome shotgun (WGS) entry which is preliminary data.</text>
</comment>
<sequence>MPAPVGSNDNNIIFETGTSETERLALQHEIIKDHMKDLIKAPLDLSKPGLKILDQATADGIWLKDVAAVAPAQHEYVGTDIVDSYYPNPPPPHTKFFSQSMTADWPAELQGTFDLVHSRLALPGAGTNPPRDVVQRLVDLVKPGGFIQQIEMVFTQWPKLGPAMKDLHQASVDVFSIAVGGQDLHYMKALEKWYAEMGLEDIHSEVYTIPIGAKAETERMRQMSIESFTATSQSLSETAKVMPPISVSPEKLATLPTRLRQELTEVGGTWQVFAIWAHKKA</sequence>
<dbReference type="OrthoDB" id="3552535at2759"/>
<dbReference type="AlphaFoldDB" id="A0A8H4RDT0"/>
<dbReference type="Proteomes" id="UP000566819">
    <property type="component" value="Unassembled WGS sequence"/>
</dbReference>
<accession>A0A8H4RDT0</accession>
<dbReference type="CDD" id="cd02440">
    <property type="entry name" value="AdoMet_MTases"/>
    <property type="match status" value="1"/>
</dbReference>